<dbReference type="RefSeq" id="WP_074225342.1">
    <property type="nucleotide sequence ID" value="NZ_FSRC01000002.1"/>
</dbReference>
<reference evidence="3" key="1">
    <citation type="submission" date="2016-11" db="EMBL/GenBank/DDBJ databases">
        <authorList>
            <person name="Varghese N."/>
            <person name="Submissions S."/>
        </authorList>
    </citation>
    <scope>NUCLEOTIDE SEQUENCE [LARGE SCALE GENOMIC DNA]</scope>
    <source>
        <strain evidence="3">DSM 15292</strain>
    </source>
</reference>
<keyword evidence="1" id="KW-1133">Transmembrane helix</keyword>
<dbReference type="InterPro" id="IPR008969">
    <property type="entry name" value="CarboxyPept-like_regulatory"/>
</dbReference>
<dbReference type="AlphaFoldDB" id="A0A1N6FKE7"/>
<protein>
    <submittedName>
        <fullName evidence="2">CarboxypepD_reg-like domain-containing protein</fullName>
    </submittedName>
</protein>
<evidence type="ECO:0000256" key="1">
    <source>
        <dbReference type="SAM" id="Phobius"/>
    </source>
</evidence>
<gene>
    <name evidence="2" type="ORF">SAMN05444394_2509</name>
</gene>
<sequence length="138" mass="15435">MNQLTNHHKTSGLKRLLNFPSIPEKTRIVLFSALFPVLTLVSMTFAHDAQTTKHKNQVVNGKVICASRDMIGSVVSVKGTSTETSTDTFGNFTLDLSNVNQHEVTLEFNKEGFEEKEITVNLKTLPKILEIVTLERAY</sequence>
<dbReference type="Gene3D" id="2.60.40.1120">
    <property type="entry name" value="Carboxypeptidase-like, regulatory domain"/>
    <property type="match status" value="1"/>
</dbReference>
<keyword evidence="1" id="KW-0472">Membrane</keyword>
<evidence type="ECO:0000313" key="2">
    <source>
        <dbReference type="EMBL" id="SIN95680.1"/>
    </source>
</evidence>
<feature type="transmembrane region" description="Helical" evidence="1">
    <location>
        <begin position="28"/>
        <end position="46"/>
    </location>
</feature>
<accession>A0A1N6FKE7</accession>
<keyword evidence="3" id="KW-1185">Reference proteome</keyword>
<dbReference type="EMBL" id="FSRC01000002">
    <property type="protein sequence ID" value="SIN95680.1"/>
    <property type="molecule type" value="Genomic_DNA"/>
</dbReference>
<organism evidence="2 3">
    <name type="scientific">Algoriphagus halophilus</name>
    <dbReference type="NCBI Taxonomy" id="226505"/>
    <lineage>
        <taxon>Bacteria</taxon>
        <taxon>Pseudomonadati</taxon>
        <taxon>Bacteroidota</taxon>
        <taxon>Cytophagia</taxon>
        <taxon>Cytophagales</taxon>
        <taxon>Cyclobacteriaceae</taxon>
        <taxon>Algoriphagus</taxon>
    </lineage>
</organism>
<dbReference type="SUPFAM" id="SSF49464">
    <property type="entry name" value="Carboxypeptidase regulatory domain-like"/>
    <property type="match status" value="1"/>
</dbReference>
<evidence type="ECO:0000313" key="3">
    <source>
        <dbReference type="Proteomes" id="UP000185221"/>
    </source>
</evidence>
<proteinExistence type="predicted"/>
<keyword evidence="1" id="KW-0812">Transmembrane</keyword>
<name>A0A1N6FKE7_9BACT</name>
<dbReference type="Pfam" id="PF13715">
    <property type="entry name" value="CarbopepD_reg_2"/>
    <property type="match status" value="1"/>
</dbReference>
<dbReference type="Proteomes" id="UP000185221">
    <property type="component" value="Unassembled WGS sequence"/>
</dbReference>